<accession>A0A2P4YHI3</accession>
<feature type="compositionally biased region" description="Acidic residues" evidence="1">
    <location>
        <begin position="1"/>
        <end position="10"/>
    </location>
</feature>
<feature type="region of interest" description="Disordered" evidence="1">
    <location>
        <begin position="1"/>
        <end position="28"/>
    </location>
</feature>
<name>A0A2P4YHI3_9STRA</name>
<evidence type="ECO:0000313" key="2">
    <source>
        <dbReference type="EMBL" id="POM77275.1"/>
    </source>
</evidence>
<comment type="caution">
    <text evidence="2">The sequence shown here is derived from an EMBL/GenBank/DDBJ whole genome shotgun (WGS) entry which is preliminary data.</text>
</comment>
<dbReference type="OrthoDB" id="121008at2759"/>
<feature type="region of interest" description="Disordered" evidence="1">
    <location>
        <begin position="83"/>
        <end position="127"/>
    </location>
</feature>
<gene>
    <name evidence="2" type="ORF">PHPALM_5365</name>
</gene>
<reference evidence="2 3" key="1">
    <citation type="journal article" date="2017" name="Genome Biol. Evol.">
        <title>Phytophthora megakarya and P. palmivora, closely related causal agents of cacao black pod rot, underwent increases in genome sizes and gene numbers by different mechanisms.</title>
        <authorList>
            <person name="Ali S.S."/>
            <person name="Shao J."/>
            <person name="Lary D.J."/>
            <person name="Kronmiller B."/>
            <person name="Shen D."/>
            <person name="Strem M.D."/>
            <person name="Amoako-Attah I."/>
            <person name="Akrofi A.Y."/>
            <person name="Begoude B.A."/>
            <person name="Ten Hoopen G.M."/>
            <person name="Coulibaly K."/>
            <person name="Kebe B.I."/>
            <person name="Melnick R.L."/>
            <person name="Guiltinan M.J."/>
            <person name="Tyler B.M."/>
            <person name="Meinhardt L.W."/>
            <person name="Bailey B.A."/>
        </authorList>
    </citation>
    <scope>NUCLEOTIDE SEQUENCE [LARGE SCALE GENOMIC DNA]</scope>
    <source>
        <strain evidence="3">sbr112.9</strain>
    </source>
</reference>
<evidence type="ECO:0000313" key="3">
    <source>
        <dbReference type="Proteomes" id="UP000237271"/>
    </source>
</evidence>
<dbReference type="Proteomes" id="UP000237271">
    <property type="component" value="Unassembled WGS sequence"/>
</dbReference>
<sequence>MAISEAEEEEERHSMLLESGRGDPNAGAERYDEIYDRIMKIRETLDISSSDFDAVLESIGHNDPARPSDPFSDRLDSDLAFSFSEGAGSEDPSALDGETSVQSLDHQEAGELLPSPTPEEESAVEEARALEEAMQWNLLQICT</sequence>
<protein>
    <submittedName>
        <fullName evidence="2">Amidase</fullName>
    </submittedName>
</protein>
<keyword evidence="3" id="KW-1185">Reference proteome</keyword>
<evidence type="ECO:0000256" key="1">
    <source>
        <dbReference type="SAM" id="MobiDB-lite"/>
    </source>
</evidence>
<dbReference type="EMBL" id="NCKW01002767">
    <property type="protein sequence ID" value="POM77275.1"/>
    <property type="molecule type" value="Genomic_DNA"/>
</dbReference>
<proteinExistence type="predicted"/>
<organism evidence="2 3">
    <name type="scientific">Phytophthora palmivora</name>
    <dbReference type="NCBI Taxonomy" id="4796"/>
    <lineage>
        <taxon>Eukaryota</taxon>
        <taxon>Sar</taxon>
        <taxon>Stramenopiles</taxon>
        <taxon>Oomycota</taxon>
        <taxon>Peronosporomycetes</taxon>
        <taxon>Peronosporales</taxon>
        <taxon>Peronosporaceae</taxon>
        <taxon>Phytophthora</taxon>
    </lineage>
</organism>
<dbReference type="AlphaFoldDB" id="A0A2P4YHI3"/>